<comment type="caution">
    <text evidence="1">The sequence shown here is derived from an EMBL/GenBank/DDBJ whole genome shotgun (WGS) entry which is preliminary data.</text>
</comment>
<evidence type="ECO:0000313" key="2">
    <source>
        <dbReference type="Proteomes" id="UP000053051"/>
    </source>
</evidence>
<accession>M1X553</accession>
<name>M1X553_9NOST</name>
<protein>
    <submittedName>
        <fullName evidence="1">Uncharacterized protein</fullName>
    </submittedName>
</protein>
<organism evidence="1 2">
    <name type="scientific">Richelia intracellularis HH01</name>
    <dbReference type="NCBI Taxonomy" id="1165094"/>
    <lineage>
        <taxon>Bacteria</taxon>
        <taxon>Bacillati</taxon>
        <taxon>Cyanobacteriota</taxon>
        <taxon>Cyanophyceae</taxon>
        <taxon>Nostocales</taxon>
        <taxon>Nostocaceae</taxon>
        <taxon>Richelia</taxon>
    </lineage>
</organism>
<reference evidence="1 2" key="1">
    <citation type="submission" date="2012-05" db="EMBL/GenBank/DDBJ databases">
        <authorList>
            <person name="Hilton J."/>
        </authorList>
    </citation>
    <scope>NUCLEOTIDE SEQUENCE [LARGE SCALE GENOMIC DNA]</scope>
    <source>
        <strain evidence="1 2">HH01</strain>
    </source>
</reference>
<sequence length="48" mass="5491">MLHLDLTLYQLTDCKLAYSKFAVKNILPSMFTYSSTESGIFNTVKLDE</sequence>
<evidence type="ECO:0000313" key="1">
    <source>
        <dbReference type="EMBL" id="CCH67096.1"/>
    </source>
</evidence>
<reference evidence="2" key="2">
    <citation type="submission" date="2016-01" db="EMBL/GenBank/DDBJ databases">
        <title>Diatom-associated endosymboitic cyanobacterium lacks core nitrogen metabolism enzymes.</title>
        <authorList>
            <person name="Hilton J.A."/>
            <person name="Foster R.A."/>
            <person name="Tripp H.J."/>
            <person name="Carter B.J."/>
            <person name="Zehr J.P."/>
            <person name="Villareal T.A."/>
        </authorList>
    </citation>
    <scope>NUCLEOTIDE SEQUENCE [LARGE SCALE GENOMIC DNA]</scope>
    <source>
        <strain evidence="2">HH01</strain>
    </source>
</reference>
<keyword evidence="2" id="KW-1185">Reference proteome</keyword>
<dbReference type="EMBL" id="CAIY01000035">
    <property type="protein sequence ID" value="CCH67096.1"/>
    <property type="molecule type" value="Genomic_DNA"/>
</dbReference>
<proteinExistence type="predicted"/>
<dbReference type="AlphaFoldDB" id="M1X553"/>
<gene>
    <name evidence="1" type="ORF">RINTHH_9410</name>
</gene>
<dbReference type="Proteomes" id="UP000053051">
    <property type="component" value="Unassembled WGS sequence"/>
</dbReference>